<dbReference type="GO" id="GO:0000287">
    <property type="term" value="F:magnesium ion binding"/>
    <property type="evidence" value="ECO:0007669"/>
    <property type="project" value="InterPro"/>
</dbReference>
<dbReference type="InterPro" id="IPR012000">
    <property type="entry name" value="Thiamin_PyroP_enz_cen_dom"/>
</dbReference>
<dbReference type="InterPro" id="IPR045229">
    <property type="entry name" value="TPP_enz"/>
</dbReference>
<dbReference type="InterPro" id="IPR011766">
    <property type="entry name" value="TPP_enzyme_TPP-bd"/>
</dbReference>
<dbReference type="GO" id="GO:0050660">
    <property type="term" value="F:flavin adenine dinucleotide binding"/>
    <property type="evidence" value="ECO:0007669"/>
    <property type="project" value="TreeGrafter"/>
</dbReference>
<dbReference type="Gene3D" id="3.40.50.970">
    <property type="match status" value="1"/>
</dbReference>
<comment type="catalytic activity">
    <reaction evidence="5">
        <text>2-hydroxyoctadecanoyl-CoA = heptadecanal + formyl-CoA</text>
        <dbReference type="Rhea" id="RHEA:55196"/>
        <dbReference type="ChEBI" id="CHEBI:57376"/>
        <dbReference type="ChEBI" id="CHEBI:74116"/>
        <dbReference type="ChEBI" id="CHEBI:138631"/>
    </reaction>
    <physiologicalReaction direction="left-to-right" evidence="5">
        <dbReference type="Rhea" id="RHEA:55197"/>
    </physiologicalReaction>
</comment>
<reference evidence="9" key="1">
    <citation type="submission" date="2023-03" db="EMBL/GenBank/DDBJ databases">
        <authorList>
            <person name="Steffen K."/>
            <person name="Cardenas P."/>
        </authorList>
    </citation>
    <scope>NUCLEOTIDE SEQUENCE</scope>
</reference>
<dbReference type="AlphaFoldDB" id="A0AA35SRQ2"/>
<dbReference type="EMBL" id="CASHTH010002708">
    <property type="protein sequence ID" value="CAI8034037.1"/>
    <property type="molecule type" value="Genomic_DNA"/>
</dbReference>
<dbReference type="Pfam" id="PF02775">
    <property type="entry name" value="TPP_enzyme_C"/>
    <property type="match status" value="1"/>
</dbReference>
<comment type="caution">
    <text evidence="9">The sequence shown here is derived from an EMBL/GenBank/DDBJ whole genome shotgun (WGS) entry which is preliminary data.</text>
</comment>
<dbReference type="InterPro" id="IPR000399">
    <property type="entry name" value="TPP-bd_CS"/>
</dbReference>
<evidence type="ECO:0000313" key="10">
    <source>
        <dbReference type="Proteomes" id="UP001174909"/>
    </source>
</evidence>
<keyword evidence="10" id="KW-1185">Reference proteome</keyword>
<dbReference type="InterPro" id="IPR029061">
    <property type="entry name" value="THDP-binding"/>
</dbReference>
<evidence type="ECO:0000259" key="8">
    <source>
        <dbReference type="Pfam" id="PF02775"/>
    </source>
</evidence>
<feature type="domain" description="Thiamine pyrophosphate enzyme central" evidence="7">
    <location>
        <begin position="6"/>
        <end position="101"/>
    </location>
</feature>
<evidence type="ECO:0000259" key="7">
    <source>
        <dbReference type="Pfam" id="PF00205"/>
    </source>
</evidence>
<dbReference type="CDD" id="cd00568">
    <property type="entry name" value="TPP_enzymes"/>
    <property type="match status" value="1"/>
</dbReference>
<dbReference type="PROSITE" id="PS00187">
    <property type="entry name" value="TPP_ENZYMES"/>
    <property type="match status" value="1"/>
</dbReference>
<evidence type="ECO:0000256" key="2">
    <source>
        <dbReference type="ARBA" id="ARBA00018936"/>
    </source>
</evidence>
<dbReference type="Pfam" id="PF00205">
    <property type="entry name" value="TPP_enzyme_M"/>
    <property type="match status" value="1"/>
</dbReference>
<dbReference type="Proteomes" id="UP001174909">
    <property type="component" value="Unassembled WGS sequence"/>
</dbReference>
<gene>
    <name evidence="9" type="ORF">GBAR_LOCUS19197</name>
</gene>
<dbReference type="PANTHER" id="PTHR18968">
    <property type="entry name" value="THIAMINE PYROPHOSPHATE ENZYMES"/>
    <property type="match status" value="1"/>
</dbReference>
<evidence type="ECO:0000313" key="9">
    <source>
        <dbReference type="EMBL" id="CAI8034037.1"/>
    </source>
</evidence>
<dbReference type="GO" id="GO:0005948">
    <property type="term" value="C:acetolactate synthase complex"/>
    <property type="evidence" value="ECO:0007669"/>
    <property type="project" value="TreeGrafter"/>
</dbReference>
<dbReference type="PANTHER" id="PTHR18968:SF167">
    <property type="entry name" value="ACETOLACTATE SYNTHASE LARGE SUBUNIT ILVB2-RELATED"/>
    <property type="match status" value="1"/>
</dbReference>
<dbReference type="SUPFAM" id="SSF52467">
    <property type="entry name" value="DHS-like NAD/FAD-binding domain"/>
    <property type="match status" value="1"/>
</dbReference>
<evidence type="ECO:0000256" key="1">
    <source>
        <dbReference type="ARBA" id="ARBA00007812"/>
    </source>
</evidence>
<proteinExistence type="inferred from homology"/>
<evidence type="ECO:0000256" key="4">
    <source>
        <dbReference type="ARBA" id="ARBA00030510"/>
    </source>
</evidence>
<keyword evidence="3" id="KW-0786">Thiamine pyrophosphate</keyword>
<dbReference type="GO" id="GO:0009097">
    <property type="term" value="P:isoleucine biosynthetic process"/>
    <property type="evidence" value="ECO:0007669"/>
    <property type="project" value="TreeGrafter"/>
</dbReference>
<evidence type="ECO:0000256" key="6">
    <source>
        <dbReference type="ARBA" id="ARBA00048767"/>
    </source>
</evidence>
<comment type="similarity">
    <text evidence="1">Belongs to the TPP enzyme family.</text>
</comment>
<dbReference type="InterPro" id="IPR029035">
    <property type="entry name" value="DHS-like_NAD/FAD-binding_dom"/>
</dbReference>
<organism evidence="9 10">
    <name type="scientific">Geodia barretti</name>
    <name type="common">Barrett's horny sponge</name>
    <dbReference type="NCBI Taxonomy" id="519541"/>
    <lineage>
        <taxon>Eukaryota</taxon>
        <taxon>Metazoa</taxon>
        <taxon>Porifera</taxon>
        <taxon>Demospongiae</taxon>
        <taxon>Heteroscleromorpha</taxon>
        <taxon>Tetractinellida</taxon>
        <taxon>Astrophorina</taxon>
        <taxon>Geodiidae</taxon>
        <taxon>Geodia</taxon>
    </lineage>
</organism>
<name>A0AA35SRQ2_GEOBA</name>
<comment type="catalytic activity">
    <reaction evidence="6">
        <text>(2R)-hydroxyhexadecanoyl-CoA = pentadecanal + formyl-CoA</text>
        <dbReference type="Rhea" id="RHEA:55212"/>
        <dbReference type="ChEBI" id="CHEBI:17302"/>
        <dbReference type="ChEBI" id="CHEBI:57376"/>
        <dbReference type="ChEBI" id="CHEBI:138654"/>
    </reaction>
    <physiologicalReaction direction="left-to-right" evidence="6">
        <dbReference type="Rhea" id="RHEA:55213"/>
    </physiologicalReaction>
</comment>
<dbReference type="GO" id="GO:0030976">
    <property type="term" value="F:thiamine pyrophosphate binding"/>
    <property type="evidence" value="ECO:0007669"/>
    <property type="project" value="InterPro"/>
</dbReference>
<dbReference type="GO" id="GO:0009099">
    <property type="term" value="P:L-valine biosynthetic process"/>
    <property type="evidence" value="ECO:0007669"/>
    <property type="project" value="TreeGrafter"/>
</dbReference>
<evidence type="ECO:0000256" key="3">
    <source>
        <dbReference type="ARBA" id="ARBA00023052"/>
    </source>
</evidence>
<dbReference type="SUPFAM" id="SSF52518">
    <property type="entry name" value="Thiamin diphosphate-binding fold (THDP-binding)"/>
    <property type="match status" value="1"/>
</dbReference>
<feature type="domain" description="Thiamine pyrophosphate enzyme TPP-binding" evidence="8">
    <location>
        <begin position="153"/>
        <end position="252"/>
    </location>
</feature>
<dbReference type="Gene3D" id="3.40.50.1220">
    <property type="entry name" value="TPP-binding domain"/>
    <property type="match status" value="1"/>
</dbReference>
<accession>A0AA35SRQ2</accession>
<sequence>MPAEEWRAQTRKKLIKLAEVTNIPVVTSSGGKGTIPDSHPLSYGSCFSPRGEMQEMNQLYEVMQSADVVIGIGARFSLGNPAGESSTLVNINIDDGELTRIQRGAGERPSPAEAVAAARSLIAYYDIRLREPQYPVMEAMQKGIPEDAFIVWDVTQFGYYARTHYRVNQPKTYIDSGYSFNLGYGFPTALGVKVAKPDRPVLCVTGDGGFMFNASELSTAVKYGINLVTVVFRNDSYGNVARDLDEFFMELTGPTYTTRTSSSSPNRSAQLE</sequence>
<protein>
    <recommendedName>
        <fullName evidence="2">2-hydroxyacyl-CoA lyase 2</fullName>
    </recommendedName>
    <alternativeName>
        <fullName evidence="4">IlvB-like protein</fullName>
    </alternativeName>
</protein>
<evidence type="ECO:0000256" key="5">
    <source>
        <dbReference type="ARBA" id="ARBA00048738"/>
    </source>
</evidence>
<dbReference type="GO" id="GO:0003984">
    <property type="term" value="F:acetolactate synthase activity"/>
    <property type="evidence" value="ECO:0007669"/>
    <property type="project" value="TreeGrafter"/>
</dbReference>